<dbReference type="Proteomes" id="UP001164390">
    <property type="component" value="Chromosome"/>
</dbReference>
<keyword evidence="3" id="KW-1185">Reference proteome</keyword>
<dbReference type="RefSeq" id="WP_271635631.1">
    <property type="nucleotide sequence ID" value="NZ_CP094970.1"/>
</dbReference>
<dbReference type="Pfam" id="PF20064">
    <property type="entry name" value="DUF6463"/>
    <property type="match status" value="1"/>
</dbReference>
<dbReference type="EMBL" id="CP094970">
    <property type="protein sequence ID" value="UYM06712.1"/>
    <property type="molecule type" value="Genomic_DNA"/>
</dbReference>
<keyword evidence="1" id="KW-0812">Transmembrane</keyword>
<dbReference type="KEGG" id="sgrg:L0C25_06475"/>
<gene>
    <name evidence="2" type="ORF">L0C25_06475</name>
</gene>
<feature type="transmembrane region" description="Helical" evidence="1">
    <location>
        <begin position="33"/>
        <end position="53"/>
    </location>
</feature>
<proteinExistence type="predicted"/>
<dbReference type="AlphaFoldDB" id="A0AA46TJY7"/>
<evidence type="ECO:0000313" key="2">
    <source>
        <dbReference type="EMBL" id="UYM06712.1"/>
    </source>
</evidence>
<protein>
    <submittedName>
        <fullName evidence="2">DUF6463 family protein</fullName>
    </submittedName>
</protein>
<evidence type="ECO:0000313" key="3">
    <source>
        <dbReference type="Proteomes" id="UP001164390"/>
    </source>
</evidence>
<sequence>MYGSRWGSVGMWDTWGGRGAAASRRAGRLCGPLLIATGIIHLAYGVVAGWDSVAALITDGIGSAESGSATRESWFWFLVAGIPMLLVGQLVTRHHARTGEVPAFLGWYLVAFAALVYFIPVSGFWLFWPQAALAFSAAYAAQRAPEVSSHAA</sequence>
<feature type="transmembrane region" description="Helical" evidence="1">
    <location>
        <begin position="104"/>
        <end position="128"/>
    </location>
</feature>
<evidence type="ECO:0000256" key="1">
    <source>
        <dbReference type="SAM" id="Phobius"/>
    </source>
</evidence>
<feature type="transmembrane region" description="Helical" evidence="1">
    <location>
        <begin position="73"/>
        <end position="92"/>
    </location>
</feature>
<name>A0AA46TJY7_9ACTN</name>
<accession>A0AA46TJY7</accession>
<keyword evidence="1" id="KW-1133">Transmembrane helix</keyword>
<organism evidence="2 3">
    <name type="scientific">Solicola gregarius</name>
    <dbReference type="NCBI Taxonomy" id="2908642"/>
    <lineage>
        <taxon>Bacteria</taxon>
        <taxon>Bacillati</taxon>
        <taxon>Actinomycetota</taxon>
        <taxon>Actinomycetes</taxon>
        <taxon>Propionibacteriales</taxon>
        <taxon>Nocardioidaceae</taxon>
        <taxon>Solicola</taxon>
    </lineage>
</organism>
<reference evidence="2" key="1">
    <citation type="submission" date="2022-01" db="EMBL/GenBank/DDBJ databases">
        <title>Nocardioidaceae gen. sp. A5X3R13.</title>
        <authorList>
            <person name="Lopez Marin M.A."/>
            <person name="Uhlik O."/>
        </authorList>
    </citation>
    <scope>NUCLEOTIDE SEQUENCE</scope>
    <source>
        <strain evidence="2">A5X3R13</strain>
    </source>
</reference>
<keyword evidence="1" id="KW-0472">Membrane</keyword>
<dbReference type="InterPro" id="IPR045590">
    <property type="entry name" value="DUF6463"/>
</dbReference>